<dbReference type="SUPFAM" id="SSF53098">
    <property type="entry name" value="Ribonuclease H-like"/>
    <property type="match status" value="1"/>
</dbReference>
<dbReference type="Pfam" id="PF01612">
    <property type="entry name" value="DNA_pol_A_exo1"/>
    <property type="match status" value="1"/>
</dbReference>
<dbReference type="Proteomes" id="UP000799428">
    <property type="component" value="Unassembled WGS sequence"/>
</dbReference>
<dbReference type="InterPro" id="IPR002562">
    <property type="entry name" value="3'-5'_exonuclease_dom"/>
</dbReference>
<reference evidence="3" key="1">
    <citation type="journal article" date="2020" name="Stud. Mycol.">
        <title>101 Dothideomycetes genomes: a test case for predicting lifestyles and emergence of pathogens.</title>
        <authorList>
            <person name="Haridas S."/>
            <person name="Albert R."/>
            <person name="Binder M."/>
            <person name="Bloem J."/>
            <person name="Labutti K."/>
            <person name="Salamov A."/>
            <person name="Andreopoulos B."/>
            <person name="Baker S."/>
            <person name="Barry K."/>
            <person name="Bills G."/>
            <person name="Bluhm B."/>
            <person name="Cannon C."/>
            <person name="Castanera R."/>
            <person name="Culley D."/>
            <person name="Daum C."/>
            <person name="Ezra D."/>
            <person name="Gonzalez J."/>
            <person name="Henrissat B."/>
            <person name="Kuo A."/>
            <person name="Liang C."/>
            <person name="Lipzen A."/>
            <person name="Lutzoni F."/>
            <person name="Magnuson J."/>
            <person name="Mondo S."/>
            <person name="Nolan M."/>
            <person name="Ohm R."/>
            <person name="Pangilinan J."/>
            <person name="Park H.-J."/>
            <person name="Ramirez L."/>
            <person name="Alfaro M."/>
            <person name="Sun H."/>
            <person name="Tritt A."/>
            <person name="Yoshinaga Y."/>
            <person name="Zwiers L.-H."/>
            <person name="Turgeon B."/>
            <person name="Goodwin S."/>
            <person name="Spatafora J."/>
            <person name="Crous P."/>
            <person name="Grigoriev I."/>
        </authorList>
    </citation>
    <scope>NUCLEOTIDE SEQUENCE</scope>
    <source>
        <strain evidence="3">CBS 279.74</strain>
    </source>
</reference>
<dbReference type="AlphaFoldDB" id="A0A6G1KBU1"/>
<feature type="compositionally biased region" description="Acidic residues" evidence="1">
    <location>
        <begin position="73"/>
        <end position="88"/>
    </location>
</feature>
<feature type="domain" description="3'-5' exonuclease" evidence="2">
    <location>
        <begin position="139"/>
        <end position="326"/>
    </location>
</feature>
<accession>A0A6G1KBU1</accession>
<protein>
    <submittedName>
        <fullName evidence="3">Ribonuclease H-like protein</fullName>
    </submittedName>
</protein>
<dbReference type="PANTHER" id="PTHR47765:SF2">
    <property type="entry name" value="EXONUCLEASE MUT-7 HOMOLOG"/>
    <property type="match status" value="1"/>
</dbReference>
<dbReference type="GO" id="GO:0003676">
    <property type="term" value="F:nucleic acid binding"/>
    <property type="evidence" value="ECO:0007669"/>
    <property type="project" value="InterPro"/>
</dbReference>
<dbReference type="Gene3D" id="3.30.420.10">
    <property type="entry name" value="Ribonuclease H-like superfamily/Ribonuclease H"/>
    <property type="match status" value="1"/>
</dbReference>
<keyword evidence="4" id="KW-1185">Reference proteome</keyword>
<dbReference type="CDD" id="cd06141">
    <property type="entry name" value="WRN_exo"/>
    <property type="match status" value="1"/>
</dbReference>
<feature type="region of interest" description="Disordered" evidence="1">
    <location>
        <begin position="17"/>
        <end position="36"/>
    </location>
</feature>
<dbReference type="InterPro" id="IPR012337">
    <property type="entry name" value="RNaseH-like_sf"/>
</dbReference>
<dbReference type="OrthoDB" id="1920326at2759"/>
<dbReference type="GO" id="GO:0006139">
    <property type="term" value="P:nucleobase-containing compound metabolic process"/>
    <property type="evidence" value="ECO:0007669"/>
    <property type="project" value="InterPro"/>
</dbReference>
<dbReference type="InterPro" id="IPR036397">
    <property type="entry name" value="RNaseH_sf"/>
</dbReference>
<dbReference type="GO" id="GO:0008408">
    <property type="term" value="F:3'-5' exonuclease activity"/>
    <property type="evidence" value="ECO:0007669"/>
    <property type="project" value="InterPro"/>
</dbReference>
<evidence type="ECO:0000313" key="3">
    <source>
        <dbReference type="EMBL" id="KAF2710278.1"/>
    </source>
</evidence>
<evidence type="ECO:0000256" key="1">
    <source>
        <dbReference type="SAM" id="MobiDB-lite"/>
    </source>
</evidence>
<feature type="region of interest" description="Disordered" evidence="1">
    <location>
        <begin position="73"/>
        <end position="94"/>
    </location>
</feature>
<dbReference type="EMBL" id="MU005769">
    <property type="protein sequence ID" value="KAF2710278.1"/>
    <property type="molecule type" value="Genomic_DNA"/>
</dbReference>
<dbReference type="PANTHER" id="PTHR47765">
    <property type="entry name" value="3'-5' EXONUCLEASE DOMAIN-CONTAINING PROTEIN"/>
    <property type="match status" value="1"/>
</dbReference>
<dbReference type="SMART" id="SM00474">
    <property type="entry name" value="35EXOc"/>
    <property type="match status" value="1"/>
</dbReference>
<gene>
    <name evidence="3" type="ORF">K504DRAFT_377781</name>
</gene>
<dbReference type="InterPro" id="IPR052408">
    <property type="entry name" value="Exonuclease_MUT-7-like"/>
</dbReference>
<feature type="region of interest" description="Disordered" evidence="1">
    <location>
        <begin position="424"/>
        <end position="465"/>
    </location>
</feature>
<evidence type="ECO:0000313" key="4">
    <source>
        <dbReference type="Proteomes" id="UP000799428"/>
    </source>
</evidence>
<name>A0A6G1KBU1_9PLEO</name>
<sequence>MWAPHPVVCFAESQTAHCASGGPESETGANSSPAIPDCSVASSINFDNDMHTQEEQFPCTNNDASQEFDYAGDGEEEQAFSNESDAESAVDHDHETHIPLSFQIPLDVLRTAMQASPSSQAAYYSHRLYRGPEDQALSVHYCRNMEVAEKVAKYFVDDKVLGFDIEWKPWSSATSIKGNASLIQIASEDRIALFHISLFDGETADELMPPTLKAILASPRIYKVGVAIKGDFSRLEKHLGVKARGVFEISRLHNLVEHYATDPSKINKRLVSLANQTKQHLQLPLFKGEVRESDWSKPLTPDQIQYAATDAYAGLRIFDVLEYKRKLLKPTPPIPDTCDVDVPTIRRLNAKSAMAMAMAKEKARKAAEEIQQDDEDSDAYQTAPEELMDSHELEDLPVPVDLSTHPQLKARRVGRLDFSRLKGVDPGYPILPRPRSEDENESDSSQVSQPVDTDAEMDESADKELEERLSTMQIDDLSATDGGKYGSGSEYMAAETWAQSYLVQTIPSAASSSVASPPSKIRATVPHLRAYHLWHHQCLSLENIAGQLREPPLSLTTVMSYITQAVDLEKLEYRRDDMKEVLRGMPIGLRMGRYRRLMERVGGLY</sequence>
<organism evidence="3 4">
    <name type="scientific">Pleomassaria siparia CBS 279.74</name>
    <dbReference type="NCBI Taxonomy" id="1314801"/>
    <lineage>
        <taxon>Eukaryota</taxon>
        <taxon>Fungi</taxon>
        <taxon>Dikarya</taxon>
        <taxon>Ascomycota</taxon>
        <taxon>Pezizomycotina</taxon>
        <taxon>Dothideomycetes</taxon>
        <taxon>Pleosporomycetidae</taxon>
        <taxon>Pleosporales</taxon>
        <taxon>Pleomassariaceae</taxon>
        <taxon>Pleomassaria</taxon>
    </lineage>
</organism>
<evidence type="ECO:0000259" key="2">
    <source>
        <dbReference type="SMART" id="SM00474"/>
    </source>
</evidence>
<proteinExistence type="predicted"/>